<dbReference type="InterPro" id="IPR036271">
    <property type="entry name" value="Tet_transcr_reg_TetR-rel_C_sf"/>
</dbReference>
<sequence length="190" mass="21650">MNKKDKIISAAISVFRQKGIEKTTISDIVKEAGIAQGTFYLYFPSKMALMPAIAEILVGKMEDSLKRNVHSKDIAQQLTEIINALFEFTAENKDLTILMYSGLTQTSHLKDWELIYLPVYQWVENLLTIAQESNAIPSGIKIEYMARILIGMIEAAAEQNYLFNEQDPAKIKEFREELQKMIFRALSLPL</sequence>
<dbReference type="AlphaFoldDB" id="A0A098EJ18"/>
<protein>
    <submittedName>
        <fullName evidence="4">Putative HTH-type transcriptional regulator YvdT</fullName>
    </submittedName>
</protein>
<dbReference type="PANTHER" id="PTHR43479:SF8">
    <property type="entry name" value="TRANSCRIPTIONAL REGULATOR, TETR FAMILY"/>
    <property type="match status" value="1"/>
</dbReference>
<evidence type="ECO:0000313" key="4">
    <source>
        <dbReference type="EMBL" id="CEG21296.1"/>
    </source>
</evidence>
<dbReference type="PRINTS" id="PR00455">
    <property type="entry name" value="HTHTETR"/>
</dbReference>
<dbReference type="PROSITE" id="PS50977">
    <property type="entry name" value="HTH_TETR_2"/>
    <property type="match status" value="1"/>
</dbReference>
<dbReference type="STRING" id="1499687.BN1080_00203"/>
<proteinExistence type="predicted"/>
<keyword evidence="5" id="KW-1185">Reference proteome</keyword>
<dbReference type="Proteomes" id="UP000043699">
    <property type="component" value="Unassembled WGS sequence"/>
</dbReference>
<accession>A0A098EJ18</accession>
<reference evidence="4 5" key="1">
    <citation type="submission" date="2014-09" db="EMBL/GenBank/DDBJ databases">
        <authorList>
            <person name="Urmite Genomes Urmite Genomes"/>
        </authorList>
    </citation>
    <scope>NUCLEOTIDE SEQUENCE [LARGE SCALE GENOMIC DNA]</scope>
    <source>
        <strain evidence="4 5">ES2</strain>
    </source>
</reference>
<dbReference type="InterPro" id="IPR009057">
    <property type="entry name" value="Homeodomain-like_sf"/>
</dbReference>
<dbReference type="SUPFAM" id="SSF48498">
    <property type="entry name" value="Tetracyclin repressor-like, C-terminal domain"/>
    <property type="match status" value="1"/>
</dbReference>
<dbReference type="InterPro" id="IPR041603">
    <property type="entry name" value="YvdT_C"/>
</dbReference>
<dbReference type="RefSeq" id="WP_052649704.1">
    <property type="nucleotide sequence ID" value="NZ_CCXS01000001.1"/>
</dbReference>
<dbReference type="Pfam" id="PF17934">
    <property type="entry name" value="TetR_C_26"/>
    <property type="match status" value="1"/>
</dbReference>
<dbReference type="InterPro" id="IPR001647">
    <property type="entry name" value="HTH_TetR"/>
</dbReference>
<dbReference type="PANTHER" id="PTHR43479">
    <property type="entry name" value="ACREF/ENVCD OPERON REPRESSOR-RELATED"/>
    <property type="match status" value="1"/>
</dbReference>
<keyword evidence="1 2" id="KW-0238">DNA-binding</keyword>
<evidence type="ECO:0000313" key="5">
    <source>
        <dbReference type="Proteomes" id="UP000043699"/>
    </source>
</evidence>
<dbReference type="InterPro" id="IPR023772">
    <property type="entry name" value="DNA-bd_HTH_TetR-type_CS"/>
</dbReference>
<feature type="DNA-binding region" description="H-T-H motif" evidence="2">
    <location>
        <begin position="24"/>
        <end position="43"/>
    </location>
</feature>
<name>A0A098EJ18_9BACL</name>
<dbReference type="InterPro" id="IPR050624">
    <property type="entry name" value="HTH-type_Tx_Regulator"/>
</dbReference>
<evidence type="ECO:0000256" key="2">
    <source>
        <dbReference type="PROSITE-ProRule" id="PRU00335"/>
    </source>
</evidence>
<dbReference type="Gene3D" id="1.10.357.10">
    <property type="entry name" value="Tetracycline Repressor, domain 2"/>
    <property type="match status" value="1"/>
</dbReference>
<dbReference type="Pfam" id="PF00440">
    <property type="entry name" value="TetR_N"/>
    <property type="match status" value="1"/>
</dbReference>
<organism evidence="4 5">
    <name type="scientific">Planococcus massiliensis</name>
    <dbReference type="NCBI Taxonomy" id="1499687"/>
    <lineage>
        <taxon>Bacteria</taxon>
        <taxon>Bacillati</taxon>
        <taxon>Bacillota</taxon>
        <taxon>Bacilli</taxon>
        <taxon>Bacillales</taxon>
        <taxon>Caryophanaceae</taxon>
        <taxon>Planococcus</taxon>
    </lineage>
</organism>
<feature type="domain" description="HTH tetR-type" evidence="3">
    <location>
        <begin position="1"/>
        <end position="61"/>
    </location>
</feature>
<dbReference type="GO" id="GO:0003677">
    <property type="term" value="F:DNA binding"/>
    <property type="evidence" value="ECO:0007669"/>
    <property type="project" value="UniProtKB-UniRule"/>
</dbReference>
<evidence type="ECO:0000256" key="1">
    <source>
        <dbReference type="ARBA" id="ARBA00023125"/>
    </source>
</evidence>
<evidence type="ECO:0000259" key="3">
    <source>
        <dbReference type="PROSITE" id="PS50977"/>
    </source>
</evidence>
<dbReference type="SUPFAM" id="SSF46689">
    <property type="entry name" value="Homeodomain-like"/>
    <property type="match status" value="1"/>
</dbReference>
<dbReference type="EMBL" id="CCXS01000001">
    <property type="protein sequence ID" value="CEG21296.1"/>
    <property type="molecule type" value="Genomic_DNA"/>
</dbReference>
<dbReference type="PROSITE" id="PS01081">
    <property type="entry name" value="HTH_TETR_1"/>
    <property type="match status" value="1"/>
</dbReference>
<gene>
    <name evidence="4" type="primary">yvdT_1</name>
    <name evidence="4" type="ORF">BN1080_00203</name>
</gene>